<dbReference type="SFLD" id="SFLDG01082">
    <property type="entry name" value="B12-binding_domain_containing"/>
    <property type="match status" value="1"/>
</dbReference>
<dbReference type="PANTHER" id="PTHR43324">
    <property type="match status" value="1"/>
</dbReference>
<keyword evidence="1" id="KW-0227">DNA damage</keyword>
<dbReference type="OMA" id="HTPGKYL"/>
<dbReference type="SUPFAM" id="SSF81585">
    <property type="entry name" value="PsbU/PolX domain-like"/>
    <property type="match status" value="1"/>
</dbReference>
<comment type="caution">
    <text evidence="4">The sequence shown here is derived from an EMBL/GenBank/DDBJ whole genome shotgun (WGS) entry which is preliminary data.</text>
</comment>
<name>A0A841HDF9_HALSI</name>
<dbReference type="RefSeq" id="WP_010902165.1">
    <property type="nucleotide sequence ID" value="NZ_JACHGX010000007.1"/>
</dbReference>
<evidence type="ECO:0000313" key="4">
    <source>
        <dbReference type="EMBL" id="MBB6090713.1"/>
    </source>
</evidence>
<dbReference type="InterPro" id="IPR006638">
    <property type="entry name" value="Elp3/MiaA/NifB-like_rSAM"/>
</dbReference>
<evidence type="ECO:0000256" key="2">
    <source>
        <dbReference type="ARBA" id="ARBA00023204"/>
    </source>
</evidence>
<proteinExistence type="predicted"/>
<organism evidence="4 5">
    <name type="scientific">Halobacterium salinarum</name>
    <name type="common">Halobacterium halobium</name>
    <dbReference type="NCBI Taxonomy" id="2242"/>
    <lineage>
        <taxon>Archaea</taxon>
        <taxon>Methanobacteriati</taxon>
        <taxon>Methanobacteriota</taxon>
        <taxon>Stenosarchaea group</taxon>
        <taxon>Halobacteria</taxon>
        <taxon>Halobacteriales</taxon>
        <taxon>Halobacteriaceae</taxon>
        <taxon>Halobacterium</taxon>
    </lineage>
</organism>
<dbReference type="InterPro" id="IPR058240">
    <property type="entry name" value="rSAM_sf"/>
</dbReference>
<dbReference type="AlphaFoldDB" id="A0A841HDF9"/>
<dbReference type="GO" id="GO:0051536">
    <property type="term" value="F:iron-sulfur cluster binding"/>
    <property type="evidence" value="ECO:0007669"/>
    <property type="project" value="InterPro"/>
</dbReference>
<dbReference type="GO" id="GO:0006281">
    <property type="term" value="P:DNA repair"/>
    <property type="evidence" value="ECO:0007669"/>
    <property type="project" value="UniProtKB-KW"/>
</dbReference>
<protein>
    <submittedName>
        <fullName evidence="4">Radical SAM superfamily enzyme with C-terminal helix-hairpin-helix motif</fullName>
    </submittedName>
</protein>
<evidence type="ECO:0000313" key="5">
    <source>
        <dbReference type="Proteomes" id="UP000642919"/>
    </source>
</evidence>
<dbReference type="EMBL" id="JACHGX010000007">
    <property type="protein sequence ID" value="MBB6090713.1"/>
    <property type="molecule type" value="Genomic_DNA"/>
</dbReference>
<dbReference type="Gene3D" id="3.80.30.20">
    <property type="entry name" value="tm_1862 like domain"/>
    <property type="match status" value="1"/>
</dbReference>
<dbReference type="GO" id="GO:0003677">
    <property type="term" value="F:DNA binding"/>
    <property type="evidence" value="ECO:0007669"/>
    <property type="project" value="InterPro"/>
</dbReference>
<dbReference type="SFLD" id="SFLDS00029">
    <property type="entry name" value="Radical_SAM"/>
    <property type="match status" value="1"/>
</dbReference>
<dbReference type="Proteomes" id="UP000642919">
    <property type="component" value="Unassembled WGS sequence"/>
</dbReference>
<dbReference type="InterPro" id="IPR000445">
    <property type="entry name" value="HhH_motif"/>
</dbReference>
<dbReference type="Pfam" id="PF00633">
    <property type="entry name" value="HHH"/>
    <property type="match status" value="1"/>
</dbReference>
<evidence type="ECO:0000259" key="3">
    <source>
        <dbReference type="PROSITE" id="PS51918"/>
    </source>
</evidence>
<dbReference type="InterPro" id="IPR023404">
    <property type="entry name" value="rSAM_horseshoe"/>
</dbReference>
<dbReference type="Pfam" id="PF04055">
    <property type="entry name" value="Radical_SAM"/>
    <property type="match status" value="1"/>
</dbReference>
<dbReference type="SUPFAM" id="SSF102114">
    <property type="entry name" value="Radical SAM enzymes"/>
    <property type="match status" value="1"/>
</dbReference>
<keyword evidence="2" id="KW-0234">DNA repair</keyword>
<dbReference type="Gene3D" id="1.10.150.320">
    <property type="entry name" value="Photosystem II 12 kDa extrinsic protein"/>
    <property type="match status" value="1"/>
</dbReference>
<dbReference type="SMART" id="SM00729">
    <property type="entry name" value="Elp3"/>
    <property type="match status" value="1"/>
</dbReference>
<dbReference type="GO" id="GO:0016787">
    <property type="term" value="F:hydrolase activity"/>
    <property type="evidence" value="ECO:0007669"/>
    <property type="project" value="UniProtKB-ARBA"/>
</dbReference>
<dbReference type="PROSITE" id="PS51918">
    <property type="entry name" value="RADICAL_SAM"/>
    <property type="match status" value="1"/>
</dbReference>
<dbReference type="GeneID" id="68693238"/>
<accession>A0A841HDF9</accession>
<gene>
    <name evidence="4" type="ORF">HNR49_002097</name>
</gene>
<dbReference type="GO" id="GO:0140097">
    <property type="term" value="F:catalytic activity, acting on DNA"/>
    <property type="evidence" value="ECO:0007669"/>
    <property type="project" value="UniProtKB-ARBA"/>
</dbReference>
<reference evidence="4" key="1">
    <citation type="submission" date="2020-08" db="EMBL/GenBank/DDBJ databases">
        <title>Genomic Encyclopedia of Type Strains, Phase IV (KMG-IV): sequencing the most valuable type-strain genomes for metagenomic binning, comparative biology and taxonomic classification.</title>
        <authorList>
            <person name="Goeker M."/>
        </authorList>
    </citation>
    <scope>NUCLEOTIDE SEQUENCE</scope>
    <source>
        <strain evidence="4">DSM 669</strain>
    </source>
</reference>
<evidence type="ECO:0000256" key="1">
    <source>
        <dbReference type="ARBA" id="ARBA00022763"/>
    </source>
</evidence>
<dbReference type="InterPro" id="IPR007197">
    <property type="entry name" value="rSAM"/>
</dbReference>
<sequence>MIAPEDLDVTLVDGYVDEPAHFGVPPYISTYPRYTAGALVDAGVDPANVTYHTIDELRGDTAKFNDVADADLFVYVGGMTVPGKYVGGTPAEPDEVRELAWLADGTSVMGGPVRFGVGEENAGAQEMERSDLDFDFLAMADIEAAAYDLVDNGLEGFEDRYRDNQEINRWAAKGAFVVEQHPNYPEYLICEMETSRGCAYRCSFCTEPMYGDPSFRSADAVVTEVGELYAHGARHFRLGRQADILAFGGDGEAPNPDALRDLYGGIREVAPELGTLHLDNMNPVTIVDYPEKSRDAIRVIAEHNTPGDTAAFGLESADPLVQEENHLLVSAEECLEAVRIVNEVGGWRPGESPADAPSWGEGSPDRLPKLLPGINLLHGLTGERAETFEHNKQFLHSLLDEGLMVRRINIRQVMAFEGTEMADTGVDLAQNHKQLFKQYKTDVRETIDNAMLQRVVPPGTVLKDVTLEYHQDGKTFGRQLGTYSLLVAIPGERELGQTIDVAITDHGYRSVTGVPHPLDLNDASMDELTAIPGIGSSTAGDILVARPHDSAPPVADADLAKFTQ</sequence>
<feature type="domain" description="Radical SAM core" evidence="3">
    <location>
        <begin position="184"/>
        <end position="458"/>
    </location>
</feature>
<dbReference type="PANTHER" id="PTHR43324:SF1">
    <property type="entry name" value="RADICAL SAM CORE DOMAIN-CONTAINING PROTEIN"/>
    <property type="match status" value="1"/>
</dbReference>